<feature type="domain" description="Multidrug resistance protein MdtA-like barrel-sandwich hybrid" evidence="5">
    <location>
        <begin position="34"/>
        <end position="166"/>
    </location>
</feature>
<dbReference type="Gene3D" id="2.40.30.170">
    <property type="match status" value="1"/>
</dbReference>
<dbReference type="FunFam" id="2.40.30.170:FF:000010">
    <property type="entry name" value="Efflux RND transporter periplasmic adaptor subunit"/>
    <property type="match status" value="1"/>
</dbReference>
<name>A0AAU7YV70_9BACT</name>
<protein>
    <submittedName>
        <fullName evidence="8">Efflux RND transporter periplasmic adaptor subunit</fullName>
    </submittedName>
</protein>
<dbReference type="NCBIfam" id="TIGR01730">
    <property type="entry name" value="RND_mfp"/>
    <property type="match status" value="1"/>
</dbReference>
<evidence type="ECO:0000259" key="5">
    <source>
        <dbReference type="Pfam" id="PF25917"/>
    </source>
</evidence>
<dbReference type="Pfam" id="PF25876">
    <property type="entry name" value="HH_MFP_RND"/>
    <property type="match status" value="1"/>
</dbReference>
<feature type="domain" description="CusB-like beta-barrel" evidence="6">
    <location>
        <begin position="185"/>
        <end position="256"/>
    </location>
</feature>
<evidence type="ECO:0000256" key="3">
    <source>
        <dbReference type="ARBA" id="ARBA00022448"/>
    </source>
</evidence>
<dbReference type="PANTHER" id="PTHR30469:SF37">
    <property type="entry name" value="RAGD PROTEIN"/>
    <property type="match status" value="1"/>
</dbReference>
<comment type="subcellular location">
    <subcellularLocation>
        <location evidence="1">Cell envelope</location>
    </subcellularLocation>
</comment>
<dbReference type="AlphaFoldDB" id="A0AAU7YV70"/>
<dbReference type="InterPro" id="IPR006143">
    <property type="entry name" value="RND_pump_MFP"/>
</dbReference>
<dbReference type="InterPro" id="IPR058625">
    <property type="entry name" value="MdtA-like_BSH"/>
</dbReference>
<evidence type="ECO:0000259" key="6">
    <source>
        <dbReference type="Pfam" id="PF25954"/>
    </source>
</evidence>
<keyword evidence="3" id="KW-0813">Transport</keyword>
<dbReference type="SUPFAM" id="SSF111369">
    <property type="entry name" value="HlyD-like secretion proteins"/>
    <property type="match status" value="1"/>
</dbReference>
<evidence type="ECO:0000313" key="8">
    <source>
        <dbReference type="EMBL" id="XCB20484.1"/>
    </source>
</evidence>
<dbReference type="Pfam" id="PF25967">
    <property type="entry name" value="RND-MFP_C"/>
    <property type="match status" value="1"/>
</dbReference>
<dbReference type="Pfam" id="PF25954">
    <property type="entry name" value="Beta-barrel_RND_2"/>
    <property type="match status" value="1"/>
</dbReference>
<proteinExistence type="inferred from homology"/>
<dbReference type="RefSeq" id="WP_353070903.1">
    <property type="nucleotide sequence ID" value="NZ_CP132938.1"/>
</dbReference>
<feature type="domain" description="Multidrug resistance protein MdtA-like C-terminal permuted SH3" evidence="7">
    <location>
        <begin position="282"/>
        <end position="318"/>
    </location>
</feature>
<dbReference type="Pfam" id="PF25917">
    <property type="entry name" value="BSH_RND"/>
    <property type="match status" value="1"/>
</dbReference>
<dbReference type="GO" id="GO:1990281">
    <property type="term" value="C:efflux pump complex"/>
    <property type="evidence" value="ECO:0007669"/>
    <property type="project" value="TreeGrafter"/>
</dbReference>
<dbReference type="InterPro" id="IPR058792">
    <property type="entry name" value="Beta-barrel_RND_2"/>
</dbReference>
<evidence type="ECO:0000256" key="2">
    <source>
        <dbReference type="ARBA" id="ARBA00009477"/>
    </source>
</evidence>
<dbReference type="Gene3D" id="1.10.287.470">
    <property type="entry name" value="Helix hairpin bin"/>
    <property type="match status" value="1"/>
</dbReference>
<evidence type="ECO:0000259" key="7">
    <source>
        <dbReference type="Pfam" id="PF25967"/>
    </source>
</evidence>
<accession>A0AAU7YV70</accession>
<feature type="domain" description="Multidrug resistance protein MdtA-like alpha-helical hairpin" evidence="4">
    <location>
        <begin position="71"/>
        <end position="132"/>
    </location>
</feature>
<sequence length="341" mass="36574">MARQAVSVVPPKRTAPAQEIVLPGNVQPFIASPIYSRTNGYLKKWYVDIGARVTQGQLLAVIETPEVDQQLQQSISNLNTAKANLALAETTRNRYQGLLQDNAVSQQDVDNAVGTYNADRATVEANQANVRQLQALQSFEKIYAPFTGVITARNIDIGDLINSGSSGGVKTDLFHISQPGTLRVYVNVPEEYSQGVKTGMTADLSLAEFPGRKFQGKLVRTADAINMTTRTLLIEIDVDNPAGTLLTGSYAEVHLAVPAQASTFLLPVNTLIFRSEGLRVGIVKDGKVVLSAVTPGHDFGNEIEIVAGLKADDQVVINPPDSIVSGQAVEIVQATLPGDIK</sequence>
<dbReference type="Gene3D" id="2.40.50.100">
    <property type="match status" value="1"/>
</dbReference>
<evidence type="ECO:0000259" key="4">
    <source>
        <dbReference type="Pfam" id="PF25876"/>
    </source>
</evidence>
<dbReference type="InterPro" id="IPR058624">
    <property type="entry name" value="MdtA-like_HH"/>
</dbReference>
<reference evidence="8" key="2">
    <citation type="journal article" date="2024" name="Environ. Microbiol.">
        <title>Genome analysis and description of Tunturibacter gen. nov. expands the diversity of Terriglobia in tundra soils.</title>
        <authorList>
            <person name="Messyasz A."/>
            <person name="Mannisto M.K."/>
            <person name="Kerkhof L.J."/>
            <person name="Haggblom M.M."/>
        </authorList>
    </citation>
    <scope>NUCLEOTIDE SEQUENCE</scope>
    <source>
        <strain evidence="8">M8UP39</strain>
    </source>
</reference>
<dbReference type="KEGG" id="tgi:RBB81_12825"/>
<evidence type="ECO:0000256" key="1">
    <source>
        <dbReference type="ARBA" id="ARBA00004196"/>
    </source>
</evidence>
<dbReference type="GO" id="GO:0015562">
    <property type="term" value="F:efflux transmembrane transporter activity"/>
    <property type="evidence" value="ECO:0007669"/>
    <property type="project" value="TreeGrafter"/>
</dbReference>
<reference evidence="8" key="1">
    <citation type="submission" date="2023-08" db="EMBL/GenBank/DDBJ databases">
        <authorList>
            <person name="Messyasz A."/>
            <person name="Mannisto M.K."/>
            <person name="Kerkhof L.J."/>
            <person name="Haggblom M."/>
        </authorList>
    </citation>
    <scope>NUCLEOTIDE SEQUENCE</scope>
    <source>
        <strain evidence="8">M8UP39</strain>
    </source>
</reference>
<dbReference type="Gene3D" id="2.40.420.20">
    <property type="match status" value="1"/>
</dbReference>
<dbReference type="InterPro" id="IPR058627">
    <property type="entry name" value="MdtA-like_C"/>
</dbReference>
<gene>
    <name evidence="8" type="ORF">RBB81_12825</name>
</gene>
<dbReference type="EMBL" id="CP132938">
    <property type="protein sequence ID" value="XCB20484.1"/>
    <property type="molecule type" value="Genomic_DNA"/>
</dbReference>
<comment type="similarity">
    <text evidence="2">Belongs to the membrane fusion protein (MFP) (TC 8.A.1) family.</text>
</comment>
<dbReference type="PANTHER" id="PTHR30469">
    <property type="entry name" value="MULTIDRUG RESISTANCE PROTEIN MDTA"/>
    <property type="match status" value="1"/>
</dbReference>
<organism evidence="8">
    <name type="scientific">Tunturiibacter gelidiferens</name>
    <dbReference type="NCBI Taxonomy" id="3069689"/>
    <lineage>
        <taxon>Bacteria</taxon>
        <taxon>Pseudomonadati</taxon>
        <taxon>Acidobacteriota</taxon>
        <taxon>Terriglobia</taxon>
        <taxon>Terriglobales</taxon>
        <taxon>Acidobacteriaceae</taxon>
        <taxon>Tunturiibacter</taxon>
    </lineage>
</organism>